<reference evidence="2" key="1">
    <citation type="journal article" date="2022" name="Int. J. Syst. Evol. Microbiol.">
        <title>Pseudomonas aegrilactucae sp. nov. and Pseudomonas morbosilactucae sp. nov., pathogens causing bacterial rot of lettuce in Japan.</title>
        <authorList>
            <person name="Sawada H."/>
            <person name="Fujikawa T."/>
            <person name="Satou M."/>
        </authorList>
    </citation>
    <scope>NUCLEOTIDE SEQUENCE</scope>
    <source>
        <strain evidence="2">0166_1</strain>
    </source>
</reference>
<protein>
    <submittedName>
        <fullName evidence="2">2-succinyl-6-hydroxy-2, 4-cyclohexadiene-1-carboxylate synthase</fullName>
        <ecNumber evidence="2">4.2.99.20</ecNumber>
    </submittedName>
</protein>
<proteinExistence type="predicted"/>
<dbReference type="Gene3D" id="3.40.50.1820">
    <property type="entry name" value="alpha/beta hydrolase"/>
    <property type="match status" value="1"/>
</dbReference>
<dbReference type="InterPro" id="IPR029058">
    <property type="entry name" value="AB_hydrolase_fold"/>
</dbReference>
<dbReference type="GO" id="GO:0070205">
    <property type="term" value="F:2-succinyl-6-hydroxy-2,4-cyclohexadiene-1-carboxylate synthase activity"/>
    <property type="evidence" value="ECO:0007669"/>
    <property type="project" value="UniProtKB-EC"/>
</dbReference>
<dbReference type="InterPro" id="IPR050228">
    <property type="entry name" value="Carboxylesterase_BioH"/>
</dbReference>
<keyword evidence="2" id="KW-0456">Lyase</keyword>
<feature type="domain" description="AB hydrolase-1" evidence="1">
    <location>
        <begin position="21"/>
        <end position="260"/>
    </location>
</feature>
<organism evidence="2 3">
    <name type="scientific">Capillimicrobium parvum</name>
    <dbReference type="NCBI Taxonomy" id="2884022"/>
    <lineage>
        <taxon>Bacteria</taxon>
        <taxon>Bacillati</taxon>
        <taxon>Actinomycetota</taxon>
        <taxon>Thermoleophilia</taxon>
        <taxon>Solirubrobacterales</taxon>
        <taxon>Capillimicrobiaceae</taxon>
        <taxon>Capillimicrobium</taxon>
    </lineage>
</organism>
<dbReference type="Proteomes" id="UP001162834">
    <property type="component" value="Chromosome"/>
</dbReference>
<dbReference type="EMBL" id="CP087164">
    <property type="protein sequence ID" value="UGS39219.1"/>
    <property type="molecule type" value="Genomic_DNA"/>
</dbReference>
<evidence type="ECO:0000313" key="3">
    <source>
        <dbReference type="Proteomes" id="UP001162834"/>
    </source>
</evidence>
<accession>A0A9E6Y2X4</accession>
<keyword evidence="3" id="KW-1185">Reference proteome</keyword>
<dbReference type="PRINTS" id="PR00111">
    <property type="entry name" value="ABHYDROLASE"/>
</dbReference>
<dbReference type="SUPFAM" id="SSF53474">
    <property type="entry name" value="alpha/beta-Hydrolases"/>
    <property type="match status" value="1"/>
</dbReference>
<dbReference type="Pfam" id="PF00561">
    <property type="entry name" value="Abhydrolase_1"/>
    <property type="match status" value="1"/>
</dbReference>
<dbReference type="AlphaFoldDB" id="A0A9E6Y2X4"/>
<evidence type="ECO:0000313" key="2">
    <source>
        <dbReference type="EMBL" id="UGS39219.1"/>
    </source>
</evidence>
<dbReference type="RefSeq" id="WP_259313223.1">
    <property type="nucleotide sequence ID" value="NZ_CP087164.1"/>
</dbReference>
<dbReference type="InterPro" id="IPR000073">
    <property type="entry name" value="AB_hydrolase_1"/>
</dbReference>
<dbReference type="EC" id="4.2.99.20" evidence="2"/>
<name>A0A9E6Y2X4_9ACTN</name>
<dbReference type="KEGG" id="sbae:DSM104329_05651"/>
<gene>
    <name evidence="2" type="primary">menH_5</name>
    <name evidence="2" type="ORF">DSM104329_05651</name>
</gene>
<sequence>MRVSNDGVTLNVQDDGPQDGPPVVFLHGVSGSRHAYAWLPPEILLGRRVLRVDQRGHGDSAKTPGAYGIEDYTGDAVAILRAVGRPAVLVGHSLGGCVAWTVAQRHPELVTAVFLEDPPLFYSEAAEFETSAARQAFPVLRDRTIQWQAEGASAETMSERIGEQWFGRDHTLRLREVLTDDALQAMGRAYHDLDPAVLQGAADNSTLEGIDLTAPVEAPVLLLAADESQGGVFAARHAERLHATHRGIEVVALDGCGHSIGGARRFRRAYLEQLTRFLDEHAPVAPG</sequence>
<dbReference type="PANTHER" id="PTHR43194:SF2">
    <property type="entry name" value="PEROXISOMAL MEMBRANE PROTEIN LPX1"/>
    <property type="match status" value="1"/>
</dbReference>
<evidence type="ECO:0000259" key="1">
    <source>
        <dbReference type="Pfam" id="PF00561"/>
    </source>
</evidence>
<dbReference type="PANTHER" id="PTHR43194">
    <property type="entry name" value="HYDROLASE ALPHA/BETA FOLD FAMILY"/>
    <property type="match status" value="1"/>
</dbReference>